<dbReference type="PANTHER" id="PTHR23148">
    <property type="entry name" value="SERINE/ARGININE REGULATED NUCLEAR MATRIX PROTEIN"/>
    <property type="match status" value="1"/>
</dbReference>
<keyword evidence="1" id="KW-0507">mRNA processing</keyword>
<reference evidence="5 6" key="1">
    <citation type="submission" date="2008-07" db="EMBL/GenBank/DDBJ databases">
        <authorList>
            <person name="El-Sayed N."/>
            <person name="Caler E."/>
            <person name="Inman J."/>
            <person name="Amedeo P."/>
            <person name="Hass B."/>
            <person name="Wortman J."/>
        </authorList>
    </citation>
    <scope>NUCLEOTIDE SEQUENCE [LARGE SCALE GENOMIC DNA]</scope>
    <source>
        <strain evidence="6">ATCC 50983 / TXsc</strain>
    </source>
</reference>
<dbReference type="OrthoDB" id="163257at2759"/>
<dbReference type="PROSITE" id="PS51025">
    <property type="entry name" value="PWI"/>
    <property type="match status" value="1"/>
</dbReference>
<dbReference type="OMA" id="SAFFWES"/>
<organism evidence="6">
    <name type="scientific">Perkinsus marinus (strain ATCC 50983 / TXsc)</name>
    <dbReference type="NCBI Taxonomy" id="423536"/>
    <lineage>
        <taxon>Eukaryota</taxon>
        <taxon>Sar</taxon>
        <taxon>Alveolata</taxon>
        <taxon>Perkinsozoa</taxon>
        <taxon>Perkinsea</taxon>
        <taxon>Perkinsida</taxon>
        <taxon>Perkinsidae</taxon>
        <taxon>Perkinsus</taxon>
    </lineage>
</organism>
<dbReference type="GO" id="GO:0048024">
    <property type="term" value="P:regulation of mRNA splicing, via spliceosome"/>
    <property type="evidence" value="ECO:0007669"/>
    <property type="project" value="TreeGrafter"/>
</dbReference>
<dbReference type="EMBL" id="GG680732">
    <property type="protein sequence ID" value="EER06207.1"/>
    <property type="molecule type" value="Genomic_DNA"/>
</dbReference>
<dbReference type="RefSeq" id="XP_002774391.1">
    <property type="nucleotide sequence ID" value="XM_002774345.1"/>
</dbReference>
<dbReference type="Gene3D" id="1.20.1390.10">
    <property type="entry name" value="PWI domain"/>
    <property type="match status" value="1"/>
</dbReference>
<accession>C5LAN6</accession>
<dbReference type="SMART" id="SM00311">
    <property type="entry name" value="PWI"/>
    <property type="match status" value="1"/>
</dbReference>
<sequence>MEGGSYFRGTASDQDPFFNKTGDQKLMAKMKFPKSFEKSVDLNRINVDVLRPWITDRITDIIGTEDEIVIDYAIEQITGTPDHTEVDPREMQLSLTGFLQRGAAPFCEELWEMLLSAQDSPAGVPAQLVDRKKRDMMRKKEEAEKVKREIEQRKAAAAAVVAAAAATKKEEEGDESEAAYYPPPPPGPLLIPTAPAFDTRGIRLACEKKKEETEVSG</sequence>
<dbReference type="Proteomes" id="UP000007800">
    <property type="component" value="Unassembled WGS sequence"/>
</dbReference>
<evidence type="ECO:0000259" key="4">
    <source>
        <dbReference type="PROSITE" id="PS51025"/>
    </source>
</evidence>
<feature type="region of interest" description="Disordered" evidence="3">
    <location>
        <begin position="165"/>
        <end position="194"/>
    </location>
</feature>
<dbReference type="PANTHER" id="PTHR23148:SF0">
    <property type="entry name" value="SERINE_ARGININE REPETITIVE MATRIX PROTEIN 1"/>
    <property type="match status" value="1"/>
</dbReference>
<dbReference type="AlphaFoldDB" id="C5LAN6"/>
<dbReference type="InterPro" id="IPR036483">
    <property type="entry name" value="PWI_dom_sf"/>
</dbReference>
<dbReference type="InterPro" id="IPR052225">
    <property type="entry name" value="Ser/Arg_repetitive_matrix"/>
</dbReference>
<keyword evidence="2" id="KW-0175">Coiled coil</keyword>
<evidence type="ECO:0000256" key="1">
    <source>
        <dbReference type="ARBA" id="ARBA00022664"/>
    </source>
</evidence>
<dbReference type="GO" id="GO:0006397">
    <property type="term" value="P:mRNA processing"/>
    <property type="evidence" value="ECO:0007669"/>
    <property type="project" value="UniProtKB-KW"/>
</dbReference>
<dbReference type="InterPro" id="IPR002483">
    <property type="entry name" value="PWI_dom"/>
</dbReference>
<dbReference type="InParanoid" id="C5LAN6"/>
<evidence type="ECO:0000313" key="5">
    <source>
        <dbReference type="EMBL" id="EER06207.1"/>
    </source>
</evidence>
<evidence type="ECO:0000256" key="2">
    <source>
        <dbReference type="SAM" id="Coils"/>
    </source>
</evidence>
<dbReference type="GO" id="GO:0005681">
    <property type="term" value="C:spliceosomal complex"/>
    <property type="evidence" value="ECO:0007669"/>
    <property type="project" value="TreeGrafter"/>
</dbReference>
<protein>
    <submittedName>
        <fullName evidence="5">Serine/arginine regulated nuclear matrix protein, putative</fullName>
    </submittedName>
</protein>
<dbReference type="SUPFAM" id="SSF101233">
    <property type="entry name" value="PWI domain"/>
    <property type="match status" value="1"/>
</dbReference>
<evidence type="ECO:0000256" key="3">
    <source>
        <dbReference type="SAM" id="MobiDB-lite"/>
    </source>
</evidence>
<proteinExistence type="predicted"/>
<name>C5LAN6_PERM5</name>
<feature type="domain" description="PWI" evidence="4">
    <location>
        <begin position="29"/>
        <end position="131"/>
    </location>
</feature>
<dbReference type="Pfam" id="PF01480">
    <property type="entry name" value="PWI"/>
    <property type="match status" value="1"/>
</dbReference>
<dbReference type="GeneID" id="9065094"/>
<evidence type="ECO:0000313" key="6">
    <source>
        <dbReference type="Proteomes" id="UP000007800"/>
    </source>
</evidence>
<feature type="coiled-coil region" evidence="2">
    <location>
        <begin position="129"/>
        <end position="160"/>
    </location>
</feature>
<gene>
    <name evidence="5" type="ORF">Pmar_PMAR016319</name>
</gene>
<dbReference type="GO" id="GO:0003723">
    <property type="term" value="F:RNA binding"/>
    <property type="evidence" value="ECO:0007669"/>
    <property type="project" value="TreeGrafter"/>
</dbReference>
<keyword evidence="6" id="KW-1185">Reference proteome</keyword>